<comment type="caution">
    <text evidence="11">The sequence shown here is derived from an EMBL/GenBank/DDBJ whole genome shotgun (WGS) entry which is preliminary data.</text>
</comment>
<dbReference type="InterPro" id="IPR014758">
    <property type="entry name" value="Met-tRNA_synth"/>
</dbReference>
<name>A0ABD0YQP4_9HEMI</name>
<proteinExistence type="inferred from homology"/>
<dbReference type="Gene3D" id="2.170.220.10">
    <property type="match status" value="1"/>
</dbReference>
<evidence type="ECO:0000256" key="8">
    <source>
        <dbReference type="ARBA" id="ARBA00030331"/>
    </source>
</evidence>
<evidence type="ECO:0000256" key="3">
    <source>
        <dbReference type="ARBA" id="ARBA00022741"/>
    </source>
</evidence>
<evidence type="ECO:0000256" key="4">
    <source>
        <dbReference type="ARBA" id="ARBA00022840"/>
    </source>
</evidence>
<keyword evidence="6 9" id="KW-0030">Aminoacyl-tRNA synthetase</keyword>
<keyword evidence="5 9" id="KW-0648">Protein biosynthesis</keyword>
<dbReference type="SUPFAM" id="SSF52374">
    <property type="entry name" value="Nucleotidylyl transferase"/>
    <property type="match status" value="1"/>
</dbReference>
<dbReference type="InterPro" id="IPR023457">
    <property type="entry name" value="Met-tRNA_synth_2"/>
</dbReference>
<dbReference type="InterPro" id="IPR015413">
    <property type="entry name" value="Methionyl/Leucyl_tRNA_Synth"/>
</dbReference>
<keyword evidence="2 9" id="KW-0436">Ligase</keyword>
<comment type="similarity">
    <text evidence="9">Belongs to the class-I aminoacyl-tRNA synthetase family.</text>
</comment>
<evidence type="ECO:0000256" key="6">
    <source>
        <dbReference type="ARBA" id="ARBA00023146"/>
    </source>
</evidence>
<sequence length="492" mass="56300">MVDGIPVGCTIFSTGTDEHGTKIQQAAREAQLQPAEYCRNISAEYMETFRRCDIGYTDFVRTSKQKHIEVVQQFWKTLVNNGHISPGHYRGWYCTADESFLTENQLKTVKTNGESMTVSIESGRPVHWVEEENFKFNLPAFESDVVRWIESGDVIKPKHFQKLLLSWINDGLMSQEVSVSRPSHRVHWGIPVPDNADQTVYVWLDALASYLTVAGYPKLKKWPPDVQFIGKDILKFHGIYWPAFLMAAGLEPPGSMVVHSHWTVDGEKMSKSRGNVVCPIESEHNYTSSGLRYFLLREATLPNDSNYSETKIIRVLNSELADTLGNLLNRCCGKTINKMQIFPRFVREDFDKYCKQSAADLISSLESLSDEVRSHYSEFNFYRGIAAVISALHEANKFFEFSKPWELRRNEDSRNHLHCVLHLAMESLRICGIALLPVVPRLSDELLGKLSVPNKSRTWADMEPSWKRVEDQDVPLLCDDILLYRRLVTVSN</sequence>
<accession>A0ABD0YQP4</accession>
<evidence type="ECO:0000256" key="1">
    <source>
        <dbReference type="ARBA" id="ARBA00012838"/>
    </source>
</evidence>
<dbReference type="Pfam" id="PF09334">
    <property type="entry name" value="tRNA-synt_1g"/>
    <property type="match status" value="1"/>
</dbReference>
<dbReference type="EC" id="6.1.1.10" evidence="1"/>
<dbReference type="GO" id="GO:0006412">
    <property type="term" value="P:translation"/>
    <property type="evidence" value="ECO:0007669"/>
    <property type="project" value="UniProtKB-KW"/>
</dbReference>
<dbReference type="GO" id="GO:0005524">
    <property type="term" value="F:ATP binding"/>
    <property type="evidence" value="ECO:0007669"/>
    <property type="project" value="UniProtKB-KW"/>
</dbReference>
<dbReference type="GO" id="GO:0004825">
    <property type="term" value="F:methionine-tRNA ligase activity"/>
    <property type="evidence" value="ECO:0007669"/>
    <property type="project" value="UniProtKB-EC"/>
</dbReference>
<keyword evidence="4 9" id="KW-0067">ATP-binding</keyword>
<dbReference type="PANTHER" id="PTHR43326:SF1">
    <property type="entry name" value="METHIONINE--TRNA LIGASE, MITOCHONDRIAL"/>
    <property type="match status" value="1"/>
</dbReference>
<dbReference type="InterPro" id="IPR014729">
    <property type="entry name" value="Rossmann-like_a/b/a_fold"/>
</dbReference>
<dbReference type="AlphaFoldDB" id="A0ABD0YQP4"/>
<organism evidence="11 12">
    <name type="scientific">Ranatra chinensis</name>
    <dbReference type="NCBI Taxonomy" id="642074"/>
    <lineage>
        <taxon>Eukaryota</taxon>
        <taxon>Metazoa</taxon>
        <taxon>Ecdysozoa</taxon>
        <taxon>Arthropoda</taxon>
        <taxon>Hexapoda</taxon>
        <taxon>Insecta</taxon>
        <taxon>Pterygota</taxon>
        <taxon>Neoptera</taxon>
        <taxon>Paraneoptera</taxon>
        <taxon>Hemiptera</taxon>
        <taxon>Heteroptera</taxon>
        <taxon>Panheteroptera</taxon>
        <taxon>Nepomorpha</taxon>
        <taxon>Nepidae</taxon>
        <taxon>Ranatrinae</taxon>
        <taxon>Ranatra</taxon>
    </lineage>
</organism>
<evidence type="ECO:0000256" key="9">
    <source>
        <dbReference type="RuleBase" id="RU363039"/>
    </source>
</evidence>
<evidence type="ECO:0000256" key="5">
    <source>
        <dbReference type="ARBA" id="ARBA00022917"/>
    </source>
</evidence>
<dbReference type="PRINTS" id="PR01041">
    <property type="entry name" value="TRNASYNTHMET"/>
</dbReference>
<evidence type="ECO:0000259" key="10">
    <source>
        <dbReference type="Pfam" id="PF09334"/>
    </source>
</evidence>
<dbReference type="InterPro" id="IPR041872">
    <property type="entry name" value="Anticodon_Met"/>
</dbReference>
<reference evidence="11 12" key="1">
    <citation type="submission" date="2024-07" db="EMBL/GenBank/DDBJ databases">
        <title>Chromosome-level genome assembly of the water stick insect Ranatra chinensis (Heteroptera: Nepidae).</title>
        <authorList>
            <person name="Liu X."/>
        </authorList>
    </citation>
    <scope>NUCLEOTIDE SEQUENCE [LARGE SCALE GENOMIC DNA]</scope>
    <source>
        <strain evidence="11">Cailab_2021Rc</strain>
        <tissue evidence="11">Muscle</tissue>
    </source>
</reference>
<dbReference type="InterPro" id="IPR009080">
    <property type="entry name" value="tRNAsynth_Ia_anticodon-bd"/>
</dbReference>
<evidence type="ECO:0000313" key="12">
    <source>
        <dbReference type="Proteomes" id="UP001558652"/>
    </source>
</evidence>
<evidence type="ECO:0000256" key="7">
    <source>
        <dbReference type="ARBA" id="ARBA00026124"/>
    </source>
</evidence>
<evidence type="ECO:0000256" key="2">
    <source>
        <dbReference type="ARBA" id="ARBA00022598"/>
    </source>
</evidence>
<dbReference type="CDD" id="cd07957">
    <property type="entry name" value="Anticodon_Ia_Met"/>
    <property type="match status" value="1"/>
</dbReference>
<evidence type="ECO:0000313" key="11">
    <source>
        <dbReference type="EMBL" id="KAL1138251.1"/>
    </source>
</evidence>
<keyword evidence="12" id="KW-1185">Reference proteome</keyword>
<protein>
    <recommendedName>
        <fullName evidence="7">Methionine--tRNA ligase, mitochondrial</fullName>
        <ecNumber evidence="1">6.1.1.10</ecNumber>
    </recommendedName>
    <alternativeName>
        <fullName evidence="8">Mitochondrial methionyl-tRNA synthetase</fullName>
    </alternativeName>
</protein>
<dbReference type="NCBIfam" id="TIGR00398">
    <property type="entry name" value="metG"/>
    <property type="match status" value="1"/>
</dbReference>
<dbReference type="InterPro" id="IPR033911">
    <property type="entry name" value="MetRS_core"/>
</dbReference>
<dbReference type="Gene3D" id="1.10.730.10">
    <property type="entry name" value="Isoleucyl-tRNA Synthetase, Domain 1"/>
    <property type="match status" value="1"/>
</dbReference>
<dbReference type="PANTHER" id="PTHR43326">
    <property type="entry name" value="METHIONYL-TRNA SYNTHETASE"/>
    <property type="match status" value="1"/>
</dbReference>
<dbReference type="Proteomes" id="UP001558652">
    <property type="component" value="Unassembled WGS sequence"/>
</dbReference>
<dbReference type="SUPFAM" id="SSF47323">
    <property type="entry name" value="Anticodon-binding domain of a subclass of class I aminoacyl-tRNA synthetases"/>
    <property type="match status" value="1"/>
</dbReference>
<keyword evidence="3 9" id="KW-0547">Nucleotide-binding</keyword>
<dbReference type="Gene3D" id="3.40.50.620">
    <property type="entry name" value="HUPs"/>
    <property type="match status" value="1"/>
</dbReference>
<feature type="domain" description="Methionyl/Leucyl tRNA synthetase" evidence="10">
    <location>
        <begin position="10"/>
        <end position="331"/>
    </location>
</feature>
<gene>
    <name evidence="11" type="ORF">AAG570_009940</name>
</gene>
<dbReference type="EMBL" id="JBFDAA010000004">
    <property type="protein sequence ID" value="KAL1138251.1"/>
    <property type="molecule type" value="Genomic_DNA"/>
</dbReference>